<dbReference type="AlphaFoldDB" id="A0A8J3TWT5"/>
<gene>
    <name evidence="2" type="ORF">Pmi06nite_73660</name>
</gene>
<evidence type="ECO:0000313" key="3">
    <source>
        <dbReference type="Proteomes" id="UP000650628"/>
    </source>
</evidence>
<proteinExistence type="predicted"/>
<feature type="domain" description="Suppressor of fused-like" evidence="1">
    <location>
        <begin position="35"/>
        <end position="186"/>
    </location>
</feature>
<dbReference type="InterPro" id="IPR020941">
    <property type="entry name" value="SUFU-like_domain"/>
</dbReference>
<dbReference type="EMBL" id="BOOO01000043">
    <property type="protein sequence ID" value="GII33924.1"/>
    <property type="molecule type" value="Genomic_DNA"/>
</dbReference>
<sequence>MPSRVERYLAHLDHLSGGVEPLFQPIESTKPGLKRIAVMIYKDLPEPGYITGFTYGLSLGDHPDWRLGRPELCISVRSDKIDWPLAVGWLAESLRGQCPFSYGDTLRLGGPVSEETAMTGFVIFAPAVLDREDFLGIDVSPNKHEGHDLINIAGCYPIHQVESQFIRENGLEAFWTSDWDMYDVTRPPAV</sequence>
<dbReference type="Pfam" id="PF05076">
    <property type="entry name" value="SUFU"/>
    <property type="match status" value="1"/>
</dbReference>
<dbReference type="Proteomes" id="UP000650628">
    <property type="component" value="Unassembled WGS sequence"/>
</dbReference>
<keyword evidence="3" id="KW-1185">Reference proteome</keyword>
<dbReference type="RefSeq" id="WP_203957744.1">
    <property type="nucleotide sequence ID" value="NZ_BOOO01000043.1"/>
</dbReference>
<name>A0A8J3TWT5_9ACTN</name>
<organism evidence="2 3">
    <name type="scientific">Planotetraspora mira</name>
    <dbReference type="NCBI Taxonomy" id="58121"/>
    <lineage>
        <taxon>Bacteria</taxon>
        <taxon>Bacillati</taxon>
        <taxon>Actinomycetota</taxon>
        <taxon>Actinomycetes</taxon>
        <taxon>Streptosporangiales</taxon>
        <taxon>Streptosporangiaceae</taxon>
        <taxon>Planotetraspora</taxon>
    </lineage>
</organism>
<comment type="caution">
    <text evidence="2">The sequence shown here is derived from an EMBL/GenBank/DDBJ whole genome shotgun (WGS) entry which is preliminary data.</text>
</comment>
<accession>A0A8J3TWT5</accession>
<evidence type="ECO:0000313" key="2">
    <source>
        <dbReference type="EMBL" id="GII33924.1"/>
    </source>
</evidence>
<evidence type="ECO:0000259" key="1">
    <source>
        <dbReference type="Pfam" id="PF05076"/>
    </source>
</evidence>
<protein>
    <recommendedName>
        <fullName evidence="1">Suppressor of fused-like domain-containing protein</fullName>
    </recommendedName>
</protein>
<reference evidence="2 3" key="1">
    <citation type="submission" date="2021-01" db="EMBL/GenBank/DDBJ databases">
        <title>Whole genome shotgun sequence of Planotetraspora mira NBRC 15435.</title>
        <authorList>
            <person name="Komaki H."/>
            <person name="Tamura T."/>
        </authorList>
    </citation>
    <scope>NUCLEOTIDE SEQUENCE [LARGE SCALE GENOMIC DNA]</scope>
    <source>
        <strain evidence="2 3">NBRC 15435</strain>
    </source>
</reference>